<proteinExistence type="inferred from homology"/>
<evidence type="ECO:0000256" key="5">
    <source>
        <dbReference type="ARBA" id="ARBA00030643"/>
    </source>
</evidence>
<accession>D8M7H8</accession>
<protein>
    <recommendedName>
        <fullName evidence="2">peptide-methionine (S)-S-oxide reductase</fullName>
        <ecNumber evidence="2">1.8.4.11</ecNumber>
    </recommendedName>
    <alternativeName>
        <fullName evidence="5">Peptide-methionine (S)-S-oxide reductase</fullName>
    </alternativeName>
    <alternativeName>
        <fullName evidence="4">Protein-methionine-S-oxide reductase</fullName>
    </alternativeName>
</protein>
<dbReference type="EC" id="1.8.4.11" evidence="2"/>
<comment type="similarity">
    <text evidence="1">Belongs to the MsrA Met sulfoxide reductase family.</text>
</comment>
<keyword evidence="8" id="KW-1185">Reference proteome</keyword>
<dbReference type="SUPFAM" id="SSF55068">
    <property type="entry name" value="Peptide methionine sulfoxide reductase"/>
    <property type="match status" value="1"/>
</dbReference>
<gene>
    <name evidence="7" type="ORF">GSBLH_T00006716001</name>
</gene>
<dbReference type="GO" id="GO:0005737">
    <property type="term" value="C:cytoplasm"/>
    <property type="evidence" value="ECO:0007669"/>
    <property type="project" value="TreeGrafter"/>
</dbReference>
<evidence type="ECO:0000313" key="8">
    <source>
        <dbReference type="Proteomes" id="UP000008312"/>
    </source>
</evidence>
<dbReference type="InParanoid" id="D8M7H8"/>
<dbReference type="Proteomes" id="UP000008312">
    <property type="component" value="Unassembled WGS sequence"/>
</dbReference>
<reference evidence="7" key="1">
    <citation type="submission" date="2010-02" db="EMBL/GenBank/DDBJ databases">
        <title>Sequencing and annotation of the Blastocystis hominis genome.</title>
        <authorList>
            <person name="Wincker P."/>
        </authorList>
    </citation>
    <scope>NUCLEOTIDE SEQUENCE</scope>
    <source>
        <strain evidence="7">Singapore isolate B</strain>
    </source>
</reference>
<evidence type="ECO:0000313" key="7">
    <source>
        <dbReference type="EMBL" id="CBK24017.2"/>
    </source>
</evidence>
<dbReference type="RefSeq" id="XP_012898065.1">
    <property type="nucleotide sequence ID" value="XM_013042611.1"/>
</dbReference>
<sequence length="187" mass="21806">MSLSRIVIGMNSFRCSEALIGGLFGVQFTRIGYAGDYTEVVEANYNKSIISLSEILQLFFENHDYSVVYPKRYASVIYYTEEEQREESEYYMKQYLSGDVATELKPLTNYIDAEHMYHKYYLQNTPTMMLQLLHEYNWDIRTLNACLSGFYDTEYVAKILDSINVPDNIKLECKLRASRALPQCILL</sequence>
<dbReference type="InterPro" id="IPR050162">
    <property type="entry name" value="MsrA_MetSO_reductase"/>
</dbReference>
<dbReference type="AlphaFoldDB" id="D8M7H8"/>
<evidence type="ECO:0000256" key="3">
    <source>
        <dbReference type="ARBA" id="ARBA00023002"/>
    </source>
</evidence>
<keyword evidence="3" id="KW-0560">Oxidoreductase</keyword>
<dbReference type="GO" id="GO:0034599">
    <property type="term" value="P:cellular response to oxidative stress"/>
    <property type="evidence" value="ECO:0007669"/>
    <property type="project" value="TreeGrafter"/>
</dbReference>
<organism evidence="7">
    <name type="scientific">Blastocystis hominis</name>
    <dbReference type="NCBI Taxonomy" id="12968"/>
    <lineage>
        <taxon>Eukaryota</taxon>
        <taxon>Sar</taxon>
        <taxon>Stramenopiles</taxon>
        <taxon>Bigyra</taxon>
        <taxon>Opalozoa</taxon>
        <taxon>Opalinata</taxon>
        <taxon>Blastocystidae</taxon>
        <taxon>Blastocystis</taxon>
    </lineage>
</organism>
<dbReference type="OrthoDB" id="77405at2759"/>
<dbReference type="Pfam" id="PF01625">
    <property type="entry name" value="PMSR"/>
    <property type="match status" value="1"/>
</dbReference>
<dbReference type="GeneID" id="24922840"/>
<evidence type="ECO:0000256" key="2">
    <source>
        <dbReference type="ARBA" id="ARBA00012502"/>
    </source>
</evidence>
<dbReference type="GO" id="GO:0008113">
    <property type="term" value="F:peptide-methionine (S)-S-oxide reductase activity"/>
    <property type="evidence" value="ECO:0007669"/>
    <property type="project" value="UniProtKB-EC"/>
</dbReference>
<dbReference type="InterPro" id="IPR036509">
    <property type="entry name" value="Met_Sox_Rdtase_MsrA_sf"/>
</dbReference>
<dbReference type="EMBL" id="FN668672">
    <property type="protein sequence ID" value="CBK24017.2"/>
    <property type="molecule type" value="Genomic_DNA"/>
</dbReference>
<dbReference type="PANTHER" id="PTHR42799">
    <property type="entry name" value="MITOCHONDRIAL PEPTIDE METHIONINE SULFOXIDE REDUCTASE"/>
    <property type="match status" value="1"/>
</dbReference>
<dbReference type="Gene3D" id="3.30.1060.10">
    <property type="entry name" value="Peptide methionine sulphoxide reductase MsrA"/>
    <property type="match status" value="1"/>
</dbReference>
<name>D8M7H8_BLAHO</name>
<evidence type="ECO:0000256" key="1">
    <source>
        <dbReference type="ARBA" id="ARBA00005591"/>
    </source>
</evidence>
<evidence type="ECO:0000256" key="4">
    <source>
        <dbReference type="ARBA" id="ARBA00030273"/>
    </source>
</evidence>
<evidence type="ECO:0000259" key="6">
    <source>
        <dbReference type="Pfam" id="PF01625"/>
    </source>
</evidence>
<feature type="domain" description="Peptide methionine sulphoxide reductase MsrA" evidence="6">
    <location>
        <begin position="36"/>
        <end position="127"/>
    </location>
</feature>
<dbReference type="InterPro" id="IPR002569">
    <property type="entry name" value="Met_Sox_Rdtase_MsrA_dom"/>
</dbReference>
<dbReference type="PANTHER" id="PTHR42799:SF13">
    <property type="entry name" value="PEPTIDE METHIONINE SULFOXIDE REDUCTASE"/>
    <property type="match status" value="1"/>
</dbReference>